<evidence type="ECO:0000313" key="4">
    <source>
        <dbReference type="Proteomes" id="UP001497623"/>
    </source>
</evidence>
<evidence type="ECO:0000313" key="3">
    <source>
        <dbReference type="EMBL" id="CAL4165561.1"/>
    </source>
</evidence>
<dbReference type="Proteomes" id="UP001497623">
    <property type="component" value="Unassembled WGS sequence"/>
</dbReference>
<proteinExistence type="predicted"/>
<organism evidence="3 4">
    <name type="scientific">Meganyctiphanes norvegica</name>
    <name type="common">Northern krill</name>
    <name type="synonym">Thysanopoda norvegica</name>
    <dbReference type="NCBI Taxonomy" id="48144"/>
    <lineage>
        <taxon>Eukaryota</taxon>
        <taxon>Metazoa</taxon>
        <taxon>Ecdysozoa</taxon>
        <taxon>Arthropoda</taxon>
        <taxon>Crustacea</taxon>
        <taxon>Multicrustacea</taxon>
        <taxon>Malacostraca</taxon>
        <taxon>Eumalacostraca</taxon>
        <taxon>Eucarida</taxon>
        <taxon>Euphausiacea</taxon>
        <taxon>Euphausiidae</taxon>
        <taxon>Meganyctiphanes</taxon>
    </lineage>
</organism>
<evidence type="ECO:0000256" key="1">
    <source>
        <dbReference type="SAM" id="MobiDB-lite"/>
    </source>
</evidence>
<accession>A0AAV2S550</accession>
<reference evidence="3 4" key="1">
    <citation type="submission" date="2024-05" db="EMBL/GenBank/DDBJ databases">
        <authorList>
            <person name="Wallberg A."/>
        </authorList>
    </citation>
    <scope>NUCLEOTIDE SEQUENCE [LARGE SCALE GENOMIC DNA]</scope>
</reference>
<keyword evidence="4" id="KW-1185">Reference proteome</keyword>
<dbReference type="AlphaFoldDB" id="A0AAV2S550"/>
<feature type="non-terminal residue" evidence="3">
    <location>
        <position position="213"/>
    </location>
</feature>
<name>A0AAV2S550_MEGNR</name>
<feature type="transmembrane region" description="Helical" evidence="2">
    <location>
        <begin position="106"/>
        <end position="128"/>
    </location>
</feature>
<feature type="compositionally biased region" description="Basic residues" evidence="1">
    <location>
        <begin position="203"/>
        <end position="213"/>
    </location>
</feature>
<comment type="caution">
    <text evidence="3">The sequence shown here is derived from an EMBL/GenBank/DDBJ whole genome shotgun (WGS) entry which is preliminary data.</text>
</comment>
<evidence type="ECO:0000256" key="2">
    <source>
        <dbReference type="SAM" id="Phobius"/>
    </source>
</evidence>
<keyword evidence="2" id="KW-0472">Membrane</keyword>
<feature type="transmembrane region" description="Helical" evidence="2">
    <location>
        <begin position="134"/>
        <end position="156"/>
    </location>
</feature>
<keyword evidence="2" id="KW-0812">Transmembrane</keyword>
<protein>
    <submittedName>
        <fullName evidence="3">Uncharacterized protein</fullName>
    </submittedName>
</protein>
<dbReference type="EMBL" id="CAXKWB010047557">
    <property type="protein sequence ID" value="CAL4165561.1"/>
    <property type="molecule type" value="Genomic_DNA"/>
</dbReference>
<sequence>MECPYILPHMENGTIPHASMPPYQGVQNSEVFTISKQSIKCQEAQTTARRPVMSVSHESSHGGKTSGFEDCESGTHFNIKFSKKGVIAESSICFAWHHYCFRTAQALFVAGIGTGLSLAVAGAMFYSQQGNLQVLMYIGGLISLVCLVLLIIFCVINRQPIPRKSPYLPSTVRETETMPLRTVEIPLQLPMEDSKRNSQSQRSKGKNKHINQR</sequence>
<keyword evidence="2" id="KW-1133">Transmembrane helix</keyword>
<gene>
    <name evidence="3" type="ORF">MNOR_LOCUS33276</name>
</gene>
<feature type="region of interest" description="Disordered" evidence="1">
    <location>
        <begin position="190"/>
        <end position="213"/>
    </location>
</feature>